<evidence type="ECO:0000313" key="1">
    <source>
        <dbReference type="EMBL" id="MBM9579803.1"/>
    </source>
</evidence>
<name>A0ABS2UJ30_9LEPT</name>
<evidence type="ECO:0008006" key="3">
    <source>
        <dbReference type="Google" id="ProtNLM"/>
    </source>
</evidence>
<protein>
    <recommendedName>
        <fullName evidence="3">DUF4221 domain-containing protein</fullName>
    </recommendedName>
</protein>
<keyword evidence="2" id="KW-1185">Reference proteome</keyword>
<dbReference type="RefSeq" id="WP_205281730.1">
    <property type="nucleotide sequence ID" value="NZ_JAFFPU010000086.1"/>
</dbReference>
<reference evidence="1 2" key="1">
    <citation type="submission" date="2021-02" db="EMBL/GenBank/DDBJ databases">
        <title>Leptospira ainlahdjerensis sp. nov., Leptospira ainazelensis sp. nov., Leptospira abararensis sp. nov. and Leptospira chreensis sp. nov., four new species isolated from water sources in Algeria.</title>
        <authorList>
            <person name="Amara Korba A."/>
            <person name="Kainiu M."/>
            <person name="Vincent A.T."/>
            <person name="Mariet J.-F."/>
            <person name="Veyrier F.J."/>
            <person name="Goarant C."/>
            <person name="Picardeau M."/>
        </authorList>
    </citation>
    <scope>NUCLEOTIDE SEQUENCE [LARGE SCALE GENOMIC DNA]</scope>
    <source>
        <strain evidence="1 2">201903070</strain>
    </source>
</reference>
<dbReference type="Proteomes" id="UP000724686">
    <property type="component" value="Unassembled WGS sequence"/>
</dbReference>
<evidence type="ECO:0000313" key="2">
    <source>
        <dbReference type="Proteomes" id="UP000724686"/>
    </source>
</evidence>
<organism evidence="1 2">
    <name type="scientific">Leptospira ainlahdjerensis</name>
    <dbReference type="NCBI Taxonomy" id="2810033"/>
    <lineage>
        <taxon>Bacteria</taxon>
        <taxon>Pseudomonadati</taxon>
        <taxon>Spirochaetota</taxon>
        <taxon>Spirochaetia</taxon>
        <taxon>Leptospirales</taxon>
        <taxon>Leptospiraceae</taxon>
        <taxon>Leptospira</taxon>
    </lineage>
</organism>
<proteinExistence type="predicted"/>
<gene>
    <name evidence="1" type="ORF">JWG45_21890</name>
</gene>
<sequence>MYKPQLKLLKRIPLNSANRFVIHKSHAFVYEMYGLAREIHVIDLTCPEDPKLVDSIRFQKSIGSLAIHKDKLYATESRRALHVFDLTEISNPKFIESHILLGHDLYDLRIREERAILAMNWEGIGIVDLKKPNSFQPIFMQKFDNGFVEKLLPFQNRFLLTNNRELLYSISILDDKLDEIEKRSFPNFKPSKIFPNGEEILLFGEAKKGKKEFSSILLLDKNLQAQEEPIAIRQEPVDCLSLSDGNILFGFDHSYEYLDRIEKKIRPLFELFEERESKTYVEIPAKVYNPSENSNEDQNGEEYDSRKDKLYCFDSLKYVTKRGNFLFATYGNAFFSFSISENSFFQKILE</sequence>
<dbReference type="EMBL" id="JAFFPU010000086">
    <property type="protein sequence ID" value="MBM9579803.1"/>
    <property type="molecule type" value="Genomic_DNA"/>
</dbReference>
<comment type="caution">
    <text evidence="1">The sequence shown here is derived from an EMBL/GenBank/DDBJ whole genome shotgun (WGS) entry which is preliminary data.</text>
</comment>
<accession>A0ABS2UJ30</accession>